<comment type="subcellular location">
    <subcellularLocation>
        <location evidence="2">Chromosome</location>
        <location evidence="2">Telomere</location>
    </subcellularLocation>
    <subcellularLocation>
        <location evidence="1">Nucleus</location>
    </subcellularLocation>
</comment>
<name>U1HMS4_ENDPU</name>
<feature type="region of interest" description="Disordered" evidence="6">
    <location>
        <begin position="714"/>
        <end position="746"/>
    </location>
</feature>
<gene>
    <name evidence="8" type="ORF">EPUS_00604</name>
</gene>
<dbReference type="GO" id="GO:0007004">
    <property type="term" value="P:telomere maintenance via telomerase"/>
    <property type="evidence" value="ECO:0007669"/>
    <property type="project" value="InterPro"/>
</dbReference>
<dbReference type="GeneID" id="19235665"/>
<evidence type="ECO:0000313" key="8">
    <source>
        <dbReference type="EMBL" id="ERF71615.1"/>
    </source>
</evidence>
<keyword evidence="5" id="KW-0539">Nucleus</keyword>
<organism evidence="8 9">
    <name type="scientific">Endocarpon pusillum (strain Z07020 / HMAS-L-300199)</name>
    <name type="common">Lichen-forming fungus</name>
    <dbReference type="NCBI Taxonomy" id="1263415"/>
    <lineage>
        <taxon>Eukaryota</taxon>
        <taxon>Fungi</taxon>
        <taxon>Dikarya</taxon>
        <taxon>Ascomycota</taxon>
        <taxon>Pezizomycotina</taxon>
        <taxon>Eurotiomycetes</taxon>
        <taxon>Chaetothyriomycetidae</taxon>
        <taxon>Verrucariales</taxon>
        <taxon>Verrucariaceae</taxon>
        <taxon>Endocarpon</taxon>
    </lineage>
</organism>
<keyword evidence="9" id="KW-1185">Reference proteome</keyword>
<evidence type="ECO:0000256" key="2">
    <source>
        <dbReference type="ARBA" id="ARBA00004574"/>
    </source>
</evidence>
<feature type="domain" description="Shelterin complex subunit TPP1/Est3" evidence="7">
    <location>
        <begin position="4"/>
        <end position="118"/>
    </location>
</feature>
<feature type="compositionally biased region" description="Polar residues" evidence="6">
    <location>
        <begin position="843"/>
        <end position="857"/>
    </location>
</feature>
<evidence type="ECO:0000256" key="4">
    <source>
        <dbReference type="ARBA" id="ARBA00022895"/>
    </source>
</evidence>
<dbReference type="InterPro" id="IPR019437">
    <property type="entry name" value="TPP1/Est3"/>
</dbReference>
<dbReference type="OMA" id="YEDFFCS"/>
<accession>U1HMS4</accession>
<evidence type="ECO:0000259" key="7">
    <source>
        <dbReference type="Pfam" id="PF10341"/>
    </source>
</evidence>
<sequence>MHRLTEWVEPLLAEGLGQYISSKNATSLTQDSKQHCSIVEELSNLCVRPLTDQYLFLVDFRSSEGDVEAILTDSASTIEAVFPRYTVKPWQTRSRSLLTSFPAGTLFQISKAELRVSDCFVPPRIELWVHSFEIVGDLGNEIPSITKEIGASSDLGRLLESYAELHNHKNTQEDTIVMSSPLRSQESSCSSKVNCEGIDDTDVSEMKDMSQPLYTQISLPLATKHKHHPLTPTHPRGCSEIMPNEMMSIRDTSPLLVASKSVQASIAHVEDPVNRVKPMLNQLSAKVPSYNSIQGQQASSRSCANPVKEALGDAPSVSKNRDHWPGGRTPLTNGRYLPRYITKLSKEQQQVLETANAWQPSKGHRQIRGSLPNPILKIFTELADEASDESSTQRSMKDQVAMIAEERAEGIQLDNARDSDRDSLDRESNGSSSPISICPSWPPTPQSPAILEPAFPENSSPLQAPYRRFTPSVPRCGSPNGSLGSVTQGCQIVENKSLVNSQEGKSIVDATEFSRDDESAGVAQKLSQSSQGTIDSAKSKRKRECDSPRVSPEHGLPQDGDQEQFQTIEPLRPLLVHSNADEFSQRDPILTAPHTQHKLNHQTAGGKALIHVQRTPFVPQTSSLIGGPDVCEHQAIFPYKNADEPVANDQEPRSSTSVVAGTCMYPQAESLKQSEVGSRMSLHGGYEYSKDEQMEVEVVHDIIPALETADSLNATFDAPSSSPNPSISPPEERHSDSRLGKRKYCNDDYGTPVAELAGSADGRRAHLSPVLSKRLRRTSEFPSLEALEDLSTVRAPSEIARESRREFFRNQQKVVTGRMPILDETDKQTPSHDAYAKSREVSRSMQQRHPTPSTGLTSRKDMRPESGVDTIFHLSLEEERMYKTYKATYPKYQGTALHFHKACKQIKALQKEGRAPHPSLWDDFIFRRHHDYRDYLMSVTEACEDALPYLQYYTEHVEKPSYMQLVVKASYILSLGTDSALGSSVKSPSLVAQNHGNAANNLEDSIAVGSSASNVEPAQHINSPTVACDDGKKQDVGYELNSYNRDETEPTQESCVKQWVEELSMDKMSRMESPELGSPVVATRKESNPQRVLDDAAEVPVSSSLEHQPAVLEHKEEELAWCDDPNTPFRTFARTYATLASERKQLKGSVEIGAKGCLEPKLQNLIDIFTLYKK</sequence>
<dbReference type="AlphaFoldDB" id="U1HMS4"/>
<dbReference type="EMBL" id="KE721204">
    <property type="protein sequence ID" value="ERF71615.1"/>
    <property type="molecule type" value="Genomic_DNA"/>
</dbReference>
<dbReference type="OrthoDB" id="3538943at2759"/>
<dbReference type="RefSeq" id="XP_007802824.1">
    <property type="nucleotide sequence ID" value="XM_007804633.1"/>
</dbReference>
<evidence type="ECO:0000256" key="1">
    <source>
        <dbReference type="ARBA" id="ARBA00004123"/>
    </source>
</evidence>
<evidence type="ECO:0000256" key="6">
    <source>
        <dbReference type="SAM" id="MobiDB-lite"/>
    </source>
</evidence>
<keyword evidence="4" id="KW-0779">Telomere</keyword>
<reference evidence="9" key="1">
    <citation type="journal article" date="2014" name="BMC Genomics">
        <title>Genome characteristics reveal the impact of lichenization on lichen-forming fungus Endocarpon pusillum Hedwig (Verrucariales, Ascomycota).</title>
        <authorList>
            <person name="Wang Y.-Y."/>
            <person name="Liu B."/>
            <person name="Zhang X.-Y."/>
            <person name="Zhou Q.-M."/>
            <person name="Zhang T."/>
            <person name="Li H."/>
            <person name="Yu Y.-F."/>
            <person name="Zhang X.-L."/>
            <person name="Hao X.-Y."/>
            <person name="Wang M."/>
            <person name="Wang L."/>
            <person name="Wei J.-C."/>
        </authorList>
    </citation>
    <scope>NUCLEOTIDE SEQUENCE [LARGE SCALE GENOMIC DNA]</scope>
    <source>
        <strain evidence="9">Z07020 / HMAS-L-300199</strain>
    </source>
</reference>
<dbReference type="eggNOG" id="ENOG502STJP">
    <property type="taxonomic scope" value="Eukaryota"/>
</dbReference>
<dbReference type="Proteomes" id="UP000019373">
    <property type="component" value="Unassembled WGS sequence"/>
</dbReference>
<proteinExistence type="predicted"/>
<feature type="compositionally biased region" description="Basic and acidic residues" evidence="6">
    <location>
        <begin position="407"/>
        <end position="428"/>
    </location>
</feature>
<feature type="compositionally biased region" description="Basic and acidic residues" evidence="6">
    <location>
        <begin position="824"/>
        <end position="842"/>
    </location>
</feature>
<feature type="region of interest" description="Disordered" evidence="6">
    <location>
        <begin position="820"/>
        <end position="863"/>
    </location>
</feature>
<feature type="compositionally biased region" description="Basic and acidic residues" evidence="6">
    <location>
        <begin position="730"/>
        <end position="739"/>
    </location>
</feature>
<feature type="region of interest" description="Disordered" evidence="6">
    <location>
        <begin position="407"/>
        <end position="483"/>
    </location>
</feature>
<dbReference type="HOGENOM" id="CLU_273745_0_0_1"/>
<feature type="compositionally biased region" description="Polar residues" evidence="6">
    <location>
        <begin position="525"/>
        <end position="536"/>
    </location>
</feature>
<dbReference type="GO" id="GO:0005697">
    <property type="term" value="C:telomerase holoenzyme complex"/>
    <property type="evidence" value="ECO:0007669"/>
    <property type="project" value="InterPro"/>
</dbReference>
<dbReference type="GO" id="GO:0000781">
    <property type="term" value="C:chromosome, telomeric region"/>
    <property type="evidence" value="ECO:0007669"/>
    <property type="project" value="UniProtKB-SubCell"/>
</dbReference>
<protein>
    <recommendedName>
        <fullName evidence="7">Shelterin complex subunit TPP1/Est3 domain-containing protein</fullName>
    </recommendedName>
</protein>
<keyword evidence="3" id="KW-0158">Chromosome</keyword>
<evidence type="ECO:0000256" key="3">
    <source>
        <dbReference type="ARBA" id="ARBA00022454"/>
    </source>
</evidence>
<evidence type="ECO:0000313" key="9">
    <source>
        <dbReference type="Proteomes" id="UP000019373"/>
    </source>
</evidence>
<dbReference type="Pfam" id="PF10341">
    <property type="entry name" value="TPP1"/>
    <property type="match status" value="1"/>
</dbReference>
<feature type="region of interest" description="Disordered" evidence="6">
    <location>
        <begin position="512"/>
        <end position="561"/>
    </location>
</feature>
<dbReference type="GO" id="GO:0042162">
    <property type="term" value="F:telomeric DNA binding"/>
    <property type="evidence" value="ECO:0007669"/>
    <property type="project" value="InterPro"/>
</dbReference>
<feature type="region of interest" description="Disordered" evidence="6">
    <location>
        <begin position="311"/>
        <end position="331"/>
    </location>
</feature>
<evidence type="ECO:0000256" key="5">
    <source>
        <dbReference type="ARBA" id="ARBA00023242"/>
    </source>
</evidence>